<evidence type="ECO:0000313" key="4">
    <source>
        <dbReference type="Proteomes" id="UP000004705"/>
    </source>
</evidence>
<feature type="transmembrane region" description="Helical" evidence="2">
    <location>
        <begin position="168"/>
        <end position="188"/>
    </location>
</feature>
<name>H8GBT4_9PSEU</name>
<feature type="transmembrane region" description="Helical" evidence="2">
    <location>
        <begin position="128"/>
        <end position="147"/>
    </location>
</feature>
<dbReference type="RefSeq" id="WP_005442690.1">
    <property type="nucleotide sequence ID" value="NZ_CM001466.1"/>
</dbReference>
<reference evidence="3 4" key="1">
    <citation type="journal article" date="2012" name="Stand. Genomic Sci.">
        <title>Genome sequence of the soil bacterium Saccharomonospora azurea type strain (NA-128(T)).</title>
        <authorList>
            <person name="Klenk H.P."/>
            <person name="Held B."/>
            <person name="Lucas S."/>
            <person name="Lapidus A."/>
            <person name="Copeland A."/>
            <person name="Hammon N."/>
            <person name="Pitluck S."/>
            <person name="Goodwin L.A."/>
            <person name="Han C."/>
            <person name="Tapia R."/>
            <person name="Brambilla E.M."/>
            <person name="Potter G."/>
            <person name="Land M."/>
            <person name="Ivanova N."/>
            <person name="Rohde M."/>
            <person name="Goker M."/>
            <person name="Detter J.C."/>
            <person name="Kyrpides N.C."/>
            <person name="Woyke T."/>
        </authorList>
    </citation>
    <scope>NUCLEOTIDE SEQUENCE [LARGE SCALE GENOMIC DNA]</scope>
    <source>
        <strain evidence="3 4">NA-128</strain>
    </source>
</reference>
<evidence type="ECO:0000313" key="3">
    <source>
        <dbReference type="EMBL" id="EHY89737.1"/>
    </source>
</evidence>
<dbReference type="OrthoDB" id="4964568at2"/>
<feature type="transmembrane region" description="Helical" evidence="2">
    <location>
        <begin position="15"/>
        <end position="35"/>
    </location>
</feature>
<dbReference type="HOGENOM" id="CLU_054199_0_0_11"/>
<feature type="region of interest" description="Disordered" evidence="1">
    <location>
        <begin position="284"/>
        <end position="305"/>
    </location>
</feature>
<keyword evidence="2" id="KW-0812">Transmembrane</keyword>
<feature type="transmembrane region" description="Helical" evidence="2">
    <location>
        <begin position="194"/>
        <end position="216"/>
    </location>
</feature>
<protein>
    <submittedName>
        <fullName evidence="3">Uncharacterized protein</fullName>
    </submittedName>
</protein>
<feature type="transmembrane region" description="Helical" evidence="2">
    <location>
        <begin position="86"/>
        <end position="108"/>
    </location>
</feature>
<evidence type="ECO:0000256" key="2">
    <source>
        <dbReference type="SAM" id="Phobius"/>
    </source>
</evidence>
<feature type="transmembrane region" description="Helical" evidence="2">
    <location>
        <begin position="55"/>
        <end position="74"/>
    </location>
</feature>
<evidence type="ECO:0000256" key="1">
    <source>
        <dbReference type="SAM" id="MobiDB-lite"/>
    </source>
</evidence>
<feature type="transmembrane region" description="Helical" evidence="2">
    <location>
        <begin position="260"/>
        <end position="278"/>
    </location>
</feature>
<proteinExistence type="predicted"/>
<gene>
    <name evidence="3" type="ORF">SacazDRAFT_02849</name>
</gene>
<dbReference type="Proteomes" id="UP000004705">
    <property type="component" value="Chromosome"/>
</dbReference>
<keyword evidence="2" id="KW-0472">Membrane</keyword>
<organism evidence="3 4">
    <name type="scientific">Saccharomonospora azurea NA-128</name>
    <dbReference type="NCBI Taxonomy" id="882081"/>
    <lineage>
        <taxon>Bacteria</taxon>
        <taxon>Bacillati</taxon>
        <taxon>Actinomycetota</taxon>
        <taxon>Actinomycetes</taxon>
        <taxon>Pseudonocardiales</taxon>
        <taxon>Pseudonocardiaceae</taxon>
        <taxon>Saccharomonospora</taxon>
    </lineage>
</organism>
<keyword evidence="2" id="KW-1133">Transmembrane helix</keyword>
<keyword evidence="4" id="KW-1185">Reference proteome</keyword>
<dbReference type="AlphaFoldDB" id="H8GBT4"/>
<sequence length="305" mass="31538">MVHDSSSRPARLRPVLGYVAVVGMLPYLFLKLFWIAGVEIGVPEAGLMTAPVMRMANAFTAALEIAAIVVVLALTHRWGLRVPAWLILLPMWVGSGLLAPIVVSFPAIAADLATAPAGSGLAPWVVPLVYSSFAWQGIALLTAFTLYARVRWASAFGGSSPTRGPGPIAVTGAVLALVVAVAEFVTAFDDRLRLANTVLAVVEATAALAAVVGVVVLGARGRTWLTTVLLWTGSATLFATGFWSAFGWVAMAGTAGMTDWLLVAVGCLGGLLLAYTLLSGPTTAPGSPEDAGPVAQRQVLTPPAP</sequence>
<dbReference type="EMBL" id="CM001466">
    <property type="protein sequence ID" value="EHY89737.1"/>
    <property type="molecule type" value="Genomic_DNA"/>
</dbReference>
<accession>H8GBT4</accession>
<feature type="transmembrane region" description="Helical" evidence="2">
    <location>
        <begin position="228"/>
        <end position="248"/>
    </location>
</feature>